<proteinExistence type="predicted"/>
<reference evidence="1" key="1">
    <citation type="submission" date="2016-05" db="EMBL/GenBank/DDBJ databases">
        <authorList>
            <person name="Lavstsen T."/>
            <person name="Jespersen J.S."/>
        </authorList>
    </citation>
    <scope>NUCLEOTIDE SEQUENCE [LARGE SCALE GENOMIC DNA]</scope>
</reference>
<sequence length="71" mass="8067">MNTSALLPPRVFPITLACVSYRDMHATHEGEECDSLHMFKREKVLDKAEKNIFPNCEKRTSHPPCPRGPTS</sequence>
<evidence type="ECO:0000313" key="3">
    <source>
        <dbReference type="Proteomes" id="UP000078550"/>
    </source>
</evidence>
<name>A0A1A8YWB9_PLAOA</name>
<dbReference type="AlphaFoldDB" id="A0A1A8YWB9"/>
<evidence type="ECO:0000313" key="1">
    <source>
        <dbReference type="EMBL" id="SBT35749.1"/>
    </source>
</evidence>
<dbReference type="Proteomes" id="UP000078555">
    <property type="component" value="Unassembled WGS sequence"/>
</dbReference>
<evidence type="ECO:0000313" key="4">
    <source>
        <dbReference type="Proteomes" id="UP000078555"/>
    </source>
</evidence>
<dbReference type="Proteomes" id="UP000078550">
    <property type="component" value="Unassembled WGS sequence"/>
</dbReference>
<reference evidence="3 4" key="2">
    <citation type="submission" date="2016-05" db="EMBL/GenBank/DDBJ databases">
        <authorList>
            <person name="Naeem Raeece"/>
        </authorList>
    </citation>
    <scope>NUCLEOTIDE SEQUENCE [LARGE SCALE GENOMIC DNA]</scope>
</reference>
<keyword evidence="4" id="KW-1185">Reference proteome</keyword>
<evidence type="ECO:0000313" key="2">
    <source>
        <dbReference type="EMBL" id="SBT35843.1"/>
    </source>
</evidence>
<organism evidence="1 4">
    <name type="scientific">Plasmodium ovale wallikeri</name>
    <dbReference type="NCBI Taxonomy" id="864142"/>
    <lineage>
        <taxon>Eukaryota</taxon>
        <taxon>Sar</taxon>
        <taxon>Alveolata</taxon>
        <taxon>Apicomplexa</taxon>
        <taxon>Aconoidasida</taxon>
        <taxon>Haemosporida</taxon>
        <taxon>Plasmodiidae</taxon>
        <taxon>Plasmodium</taxon>
        <taxon>Plasmodium (Plasmodium)</taxon>
    </lineage>
</organism>
<accession>A0A1A8YWB9</accession>
<protein>
    <submittedName>
        <fullName evidence="1">Uncharacterized protein</fullName>
    </submittedName>
</protein>
<gene>
    <name evidence="1" type="ORF">POVWA1_029060</name>
    <name evidence="2" type="ORF">POVWA2_027070</name>
</gene>
<dbReference type="EMBL" id="FLRD01000085">
    <property type="protein sequence ID" value="SBT35749.1"/>
    <property type="molecule type" value="Genomic_DNA"/>
</dbReference>
<dbReference type="EMBL" id="FLRE01000107">
    <property type="protein sequence ID" value="SBT35843.1"/>
    <property type="molecule type" value="Genomic_DNA"/>
</dbReference>